<evidence type="ECO:0000313" key="3">
    <source>
        <dbReference type="Proteomes" id="UP000887577"/>
    </source>
</evidence>
<organism evidence="3 4">
    <name type="scientific">Panagrolaimus superbus</name>
    <dbReference type="NCBI Taxonomy" id="310955"/>
    <lineage>
        <taxon>Eukaryota</taxon>
        <taxon>Metazoa</taxon>
        <taxon>Ecdysozoa</taxon>
        <taxon>Nematoda</taxon>
        <taxon>Chromadorea</taxon>
        <taxon>Rhabditida</taxon>
        <taxon>Tylenchina</taxon>
        <taxon>Panagrolaimomorpha</taxon>
        <taxon>Panagrolaimoidea</taxon>
        <taxon>Panagrolaimidae</taxon>
        <taxon>Panagrolaimus</taxon>
    </lineage>
</organism>
<dbReference type="PANTHER" id="PTHR23020:SF41">
    <property type="entry name" value="AMINOGLYCOSIDE PHOSPHOTRANSFERASE DOMAIN-CONTAINING PROTEIN"/>
    <property type="match status" value="1"/>
</dbReference>
<proteinExistence type="predicted"/>
<dbReference type="AlphaFoldDB" id="A0A914Y2U2"/>
<dbReference type="InterPro" id="IPR052961">
    <property type="entry name" value="Oxido-Kinase-like_Enzymes"/>
</dbReference>
<dbReference type="InterPro" id="IPR011009">
    <property type="entry name" value="Kinase-like_dom_sf"/>
</dbReference>
<feature type="domain" description="CHK kinase-like" evidence="2">
    <location>
        <begin position="1"/>
        <end position="158"/>
    </location>
</feature>
<dbReference type="Pfam" id="PF07914">
    <property type="entry name" value="DUF1679"/>
    <property type="match status" value="1"/>
</dbReference>
<keyword evidence="1" id="KW-0472">Membrane</keyword>
<dbReference type="InterPro" id="IPR015897">
    <property type="entry name" value="CHK_kinase-like"/>
</dbReference>
<dbReference type="WBParaSite" id="PSU_v2.g13558.t1">
    <property type="protein sequence ID" value="PSU_v2.g13558.t1"/>
    <property type="gene ID" value="PSU_v2.g13558"/>
</dbReference>
<keyword evidence="1" id="KW-0812">Transmembrane</keyword>
<dbReference type="InterPro" id="IPR012877">
    <property type="entry name" value="Dhs-27"/>
</dbReference>
<evidence type="ECO:0000256" key="1">
    <source>
        <dbReference type="SAM" id="Phobius"/>
    </source>
</evidence>
<evidence type="ECO:0000313" key="4">
    <source>
        <dbReference type="WBParaSite" id="PSU_v2.g13558.t1"/>
    </source>
</evidence>
<dbReference type="SUPFAM" id="SSF56112">
    <property type="entry name" value="Protein kinase-like (PK-like)"/>
    <property type="match status" value="1"/>
</dbReference>
<dbReference type="Gene3D" id="3.90.1200.10">
    <property type="match status" value="1"/>
</dbReference>
<accession>A0A914Y2U2</accession>
<protein>
    <submittedName>
        <fullName evidence="4">CHK kinase-like domain-containing protein</fullName>
    </submittedName>
</protein>
<dbReference type="PANTHER" id="PTHR23020">
    <property type="entry name" value="UNCHARACTERIZED NUCLEAR HORMONE RECEPTOR-RELATED"/>
    <property type="match status" value="1"/>
</dbReference>
<name>A0A914Y2U2_9BILA</name>
<reference evidence="4" key="1">
    <citation type="submission" date="2022-11" db="UniProtKB">
        <authorList>
            <consortium name="WormBaseParasite"/>
        </authorList>
    </citation>
    <scope>IDENTIFICATION</scope>
</reference>
<dbReference type="Proteomes" id="UP000887577">
    <property type="component" value="Unplaced"/>
</dbReference>
<feature type="transmembrane region" description="Helical" evidence="1">
    <location>
        <begin position="174"/>
        <end position="193"/>
    </location>
</feature>
<evidence type="ECO:0000259" key="2">
    <source>
        <dbReference type="SMART" id="SM00587"/>
    </source>
</evidence>
<keyword evidence="1" id="KW-1133">Transmembrane helix</keyword>
<sequence length="241" mass="27724">MHKNILVTDSIIWKGKYILDPDSMDGFFDMLASTIDTFIEKCKHQDVVKPLIEKIRKVITNSDFHRFIFDETTKNLALQTVIVHGDIHLGNIMWSIDEKGNIQDDIAAFVDWQIIHESSPMSDLGRFLAMGTSGKIRRQAEVFAIDYYLECLTEEFNGDASKIPYTAEQLKMSYNYVFLYNILFVISAGVFFLNRGEENESKKDIKESNFDSAELKIRLVCEDAVRLLEGDMKHLLEKFGS</sequence>
<dbReference type="SMART" id="SM00587">
    <property type="entry name" value="CHK"/>
    <property type="match status" value="1"/>
</dbReference>
<keyword evidence="3" id="KW-1185">Reference proteome</keyword>